<organism evidence="1 2">
    <name type="scientific">Desulfonema magnum</name>
    <dbReference type="NCBI Taxonomy" id="45655"/>
    <lineage>
        <taxon>Bacteria</taxon>
        <taxon>Pseudomonadati</taxon>
        <taxon>Thermodesulfobacteriota</taxon>
        <taxon>Desulfobacteria</taxon>
        <taxon>Desulfobacterales</taxon>
        <taxon>Desulfococcaceae</taxon>
        <taxon>Desulfonema</taxon>
    </lineage>
</organism>
<dbReference type="AlphaFoldDB" id="A0A975BNI7"/>
<sequence length="520" mass="58825">MIDLSYSTDSCFPERLLKKNLFLAEAINAAQNYWISFAKYSNDFMIPYTLAVNYFTDVEKYKLFNTSPLESFQSYMELLTFNLDISNKGLASSMKAISNYNQREMDNATSALFNTIFNVEGEENIEKFVSRQSKMMEMVAYGYEEAIEDIEPEYGFHFEQGENVKFAETDRFILYQILPTDKKTEINENGKPVIILPPYVLGSNILAFLPGENKSYAHCFANQGIPTYIRIMKDISETPAVQLMTCEDDTRDTRFFCEKVRARHGKFVTLNGYCQGGFSAVCNILSGELDGLVDALITCVSPMDGTRSKGFIKFFGSLPRRFNHLEYGTKTLPNGNKVADGDLMGWVYKLKSIENESPLVALYRDMAMLMPNGGANEVKISKTAAAINYWLKNERGDLPLAITKMSFDSYNIPVTDDGTLPVKLFDRKLNFKRLKAKNIPWLICYGEKDDLVEKETALAPLDHIDVEVSGFPKGHVAIATSWSNPKSVCALHTRFGDKNYRGPVRFQLDLNEAYSSESQA</sequence>
<dbReference type="GO" id="GO:0016787">
    <property type="term" value="F:hydrolase activity"/>
    <property type="evidence" value="ECO:0007669"/>
    <property type="project" value="UniProtKB-KW"/>
</dbReference>
<dbReference type="EMBL" id="CP061800">
    <property type="protein sequence ID" value="QTA88715.1"/>
    <property type="molecule type" value="Genomic_DNA"/>
</dbReference>
<reference evidence="1" key="1">
    <citation type="journal article" date="2021" name="Microb. Physiol.">
        <title>Proteogenomic Insights into the Physiology of Marine, Sulfate-Reducing, Filamentous Desulfonema limicola and Desulfonema magnum.</title>
        <authorList>
            <person name="Schnaars V."/>
            <person name="Wohlbrand L."/>
            <person name="Scheve S."/>
            <person name="Hinrichs C."/>
            <person name="Reinhardt R."/>
            <person name="Rabus R."/>
        </authorList>
    </citation>
    <scope>NUCLEOTIDE SEQUENCE</scope>
    <source>
        <strain evidence="1">4be13</strain>
    </source>
</reference>
<dbReference type="RefSeq" id="WP_207683360.1">
    <property type="nucleotide sequence ID" value="NZ_CP061800.1"/>
</dbReference>
<keyword evidence="1" id="KW-0378">Hydrolase</keyword>
<gene>
    <name evidence="1" type="ORF">dnm_047620</name>
</gene>
<dbReference type="KEGG" id="dmm:dnm_047620"/>
<dbReference type="InterPro" id="IPR029058">
    <property type="entry name" value="AB_hydrolase_fold"/>
</dbReference>
<keyword evidence="2" id="KW-1185">Reference proteome</keyword>
<dbReference type="SUPFAM" id="SSF53474">
    <property type="entry name" value="alpha/beta-Hydrolases"/>
    <property type="match status" value="1"/>
</dbReference>
<evidence type="ECO:0000313" key="2">
    <source>
        <dbReference type="Proteomes" id="UP000663722"/>
    </source>
</evidence>
<dbReference type="Proteomes" id="UP000663722">
    <property type="component" value="Chromosome"/>
</dbReference>
<evidence type="ECO:0000313" key="1">
    <source>
        <dbReference type="EMBL" id="QTA88715.1"/>
    </source>
</evidence>
<accession>A0A975BNI7</accession>
<protein>
    <submittedName>
        <fullName evidence="1">Alpha/beta hydrolase fold-containing</fullName>
    </submittedName>
</protein>
<proteinExistence type="predicted"/>
<name>A0A975BNI7_9BACT</name>